<dbReference type="EMBL" id="BARV01031743">
    <property type="protein sequence ID" value="GAI41133.1"/>
    <property type="molecule type" value="Genomic_DNA"/>
</dbReference>
<accession>X1NBX5</accession>
<evidence type="ECO:0000313" key="2">
    <source>
        <dbReference type="EMBL" id="GAI41133.1"/>
    </source>
</evidence>
<sequence>EAELIFKAFGNHPSFVMFTLGNELGRNQGMFDMVAHFKEIDPRHLYAQGSNNVHWNPSLAEGDDFWVTCKTGKTLPVRGAFFQADYPNPHIEHRSPSTMVDFSESIAGIPVPVISHENGSFQVFPDFREIPKYTGVTRARNLEIFRERLKAAGMLDQAHDFVRASGALSVICHREDIEAALRTPHLGGFQLLDLQDFPGQGTALVGMLNVFMESKGLITPAAWRQFCCETVPLLRIKKYTWTTDETFMGRVQV</sequence>
<evidence type="ECO:0000259" key="1">
    <source>
        <dbReference type="Pfam" id="PF02836"/>
    </source>
</evidence>
<proteinExistence type="predicted"/>
<gene>
    <name evidence="2" type="ORF">S06H3_50181</name>
</gene>
<feature type="domain" description="Glycoside hydrolase family 2 catalytic" evidence="1">
    <location>
        <begin position="5"/>
        <end position="45"/>
    </location>
</feature>
<dbReference type="InterPro" id="IPR017853">
    <property type="entry name" value="GH"/>
</dbReference>
<reference evidence="2" key="1">
    <citation type="journal article" date="2014" name="Front. Microbiol.">
        <title>High frequency of phylogenetically diverse reductive dehalogenase-homologous genes in deep subseafloor sedimentary metagenomes.</title>
        <authorList>
            <person name="Kawai M."/>
            <person name="Futagami T."/>
            <person name="Toyoda A."/>
            <person name="Takaki Y."/>
            <person name="Nishi S."/>
            <person name="Hori S."/>
            <person name="Arai W."/>
            <person name="Tsubouchi T."/>
            <person name="Morono Y."/>
            <person name="Uchiyama I."/>
            <person name="Ito T."/>
            <person name="Fujiyama A."/>
            <person name="Inagaki F."/>
            <person name="Takami H."/>
        </authorList>
    </citation>
    <scope>NUCLEOTIDE SEQUENCE</scope>
    <source>
        <strain evidence="2">Expedition CK06-06</strain>
    </source>
</reference>
<dbReference type="GO" id="GO:0005975">
    <property type="term" value="P:carbohydrate metabolic process"/>
    <property type="evidence" value="ECO:0007669"/>
    <property type="project" value="InterPro"/>
</dbReference>
<dbReference type="AlphaFoldDB" id="X1NBX5"/>
<organism evidence="2">
    <name type="scientific">marine sediment metagenome</name>
    <dbReference type="NCBI Taxonomy" id="412755"/>
    <lineage>
        <taxon>unclassified sequences</taxon>
        <taxon>metagenomes</taxon>
        <taxon>ecological metagenomes</taxon>
    </lineage>
</organism>
<dbReference type="InterPro" id="IPR006103">
    <property type="entry name" value="Glyco_hydro_2_cat"/>
</dbReference>
<dbReference type="Pfam" id="PF02836">
    <property type="entry name" value="Glyco_hydro_2_C"/>
    <property type="match status" value="1"/>
</dbReference>
<feature type="non-terminal residue" evidence="2">
    <location>
        <position position="253"/>
    </location>
</feature>
<dbReference type="GO" id="GO:0004553">
    <property type="term" value="F:hydrolase activity, hydrolyzing O-glycosyl compounds"/>
    <property type="evidence" value="ECO:0007669"/>
    <property type="project" value="InterPro"/>
</dbReference>
<name>X1NBX5_9ZZZZ</name>
<dbReference type="SUPFAM" id="SSF51445">
    <property type="entry name" value="(Trans)glycosidases"/>
    <property type="match status" value="1"/>
</dbReference>
<protein>
    <recommendedName>
        <fullName evidence="1">Glycoside hydrolase family 2 catalytic domain-containing protein</fullName>
    </recommendedName>
</protein>
<feature type="non-terminal residue" evidence="2">
    <location>
        <position position="1"/>
    </location>
</feature>
<comment type="caution">
    <text evidence="2">The sequence shown here is derived from an EMBL/GenBank/DDBJ whole genome shotgun (WGS) entry which is preliminary data.</text>
</comment>
<dbReference type="Gene3D" id="3.20.20.80">
    <property type="entry name" value="Glycosidases"/>
    <property type="match status" value="1"/>
</dbReference>